<dbReference type="GeneID" id="106156643"/>
<evidence type="ECO:0000256" key="1">
    <source>
        <dbReference type="SAM" id="MobiDB-lite"/>
    </source>
</evidence>
<dbReference type="OrthoDB" id="6098717at2759"/>
<accession>A0A1S3HPG7</accession>
<dbReference type="Proteomes" id="UP000085678">
    <property type="component" value="Unplaced"/>
</dbReference>
<dbReference type="KEGG" id="lak:106156643"/>
<evidence type="ECO:0000313" key="2">
    <source>
        <dbReference type="Proteomes" id="UP000085678"/>
    </source>
</evidence>
<dbReference type="PANTHER" id="PTHR34239">
    <property type="entry name" value="APPLE DOMAIN-CONTAINING PROTEIN"/>
    <property type="match status" value="1"/>
</dbReference>
<feature type="region of interest" description="Disordered" evidence="1">
    <location>
        <begin position="23"/>
        <end position="54"/>
    </location>
</feature>
<dbReference type="AlphaFoldDB" id="A0A1S3HPG7"/>
<protein>
    <submittedName>
        <fullName evidence="3">Uncharacterized protein LOC106156643</fullName>
    </submittedName>
</protein>
<name>A0A1S3HPG7_LINAN</name>
<organism evidence="2 3">
    <name type="scientific">Lingula anatina</name>
    <name type="common">Brachiopod</name>
    <name type="synonym">Lingula unguis</name>
    <dbReference type="NCBI Taxonomy" id="7574"/>
    <lineage>
        <taxon>Eukaryota</taxon>
        <taxon>Metazoa</taxon>
        <taxon>Spiralia</taxon>
        <taxon>Lophotrochozoa</taxon>
        <taxon>Brachiopoda</taxon>
        <taxon>Linguliformea</taxon>
        <taxon>Lingulata</taxon>
        <taxon>Lingulida</taxon>
        <taxon>Linguloidea</taxon>
        <taxon>Lingulidae</taxon>
        <taxon>Lingula</taxon>
    </lineage>
</organism>
<evidence type="ECO:0000313" key="3">
    <source>
        <dbReference type="RefSeq" id="XP_013387436.1"/>
    </source>
</evidence>
<proteinExistence type="predicted"/>
<dbReference type="InParanoid" id="A0A1S3HPG7"/>
<gene>
    <name evidence="3" type="primary">LOC106156643</name>
</gene>
<feature type="region of interest" description="Disordered" evidence="1">
    <location>
        <begin position="265"/>
        <end position="312"/>
    </location>
</feature>
<dbReference type="RefSeq" id="XP_013387436.1">
    <property type="nucleotide sequence ID" value="XM_013531982.1"/>
</dbReference>
<sequence length="312" mass="34744">MEAVASNIQKMGEVWATMAAKNKPAKRSATVFKGEEGDDSSCSDIDSPMDHQDEDDVASLLNAAGKQPKAAKSDSAAVLEDVSASFEDEEDTGPNISAKLAEIANKAFSKPLATEKVKRKKELYLRPQNCDKVTVPRVDKEIWRRMRKQNYLKKRDLRFSSIQSAITKSTFAMLSVAENLLSKPAEPSTEQSIRACLDAVFLLGHANTSVSLQRRELLRPVLKSDHAGFCDANIPVTSLLFGDDLPKSVKDIREMDKVGRDAVQPYQPKNWKRPGYNPRHGQGYNSREGHPQDWFNKPGPSGVRRGKKFKKE</sequence>
<keyword evidence="2" id="KW-1185">Reference proteome</keyword>
<dbReference type="PANTHER" id="PTHR34239:SF2">
    <property type="entry name" value="TRANSPOSABLE ELEMENT P TRANSPOSASE_THAP9 CONSERVED DOMAIN-CONTAINING PROTEIN"/>
    <property type="match status" value="1"/>
</dbReference>
<reference evidence="3" key="1">
    <citation type="submission" date="2025-08" db="UniProtKB">
        <authorList>
            <consortium name="RefSeq"/>
        </authorList>
    </citation>
    <scope>IDENTIFICATION</scope>
    <source>
        <tissue evidence="3">Gonads</tissue>
    </source>
</reference>